<accession>A0A2W2BF71</accession>
<keyword evidence="4 6" id="KW-0456">Lyase</keyword>
<dbReference type="Pfam" id="PF01081">
    <property type="entry name" value="Aldolase"/>
    <property type="match status" value="1"/>
</dbReference>
<dbReference type="InterPro" id="IPR013785">
    <property type="entry name" value="Aldolase_TIM"/>
</dbReference>
<evidence type="ECO:0000256" key="2">
    <source>
        <dbReference type="ARBA" id="ARBA00006906"/>
    </source>
</evidence>
<dbReference type="EMBL" id="QKVK01000001">
    <property type="protein sequence ID" value="PZF78884.1"/>
    <property type="molecule type" value="Genomic_DNA"/>
</dbReference>
<comment type="pathway">
    <text evidence="1">Carbohydrate acid metabolism.</text>
</comment>
<dbReference type="Gene3D" id="3.20.20.70">
    <property type="entry name" value="Aldolase class I"/>
    <property type="match status" value="1"/>
</dbReference>
<dbReference type="GO" id="GO:0008674">
    <property type="term" value="F:2-dehydro-3-deoxy-6-phosphogalactonate aldolase activity"/>
    <property type="evidence" value="ECO:0007669"/>
    <property type="project" value="UniProtKB-EC"/>
</dbReference>
<gene>
    <name evidence="6" type="ORF">DK847_03585</name>
</gene>
<protein>
    <submittedName>
        <fullName evidence="6">2-dehydro-3-deoxy-6-phosphogalactonate aldolase</fullName>
        <ecNumber evidence="6">4.1.2.21</ecNumber>
    </submittedName>
</protein>
<evidence type="ECO:0000313" key="7">
    <source>
        <dbReference type="Proteomes" id="UP000248795"/>
    </source>
</evidence>
<evidence type="ECO:0000256" key="1">
    <source>
        <dbReference type="ARBA" id="ARBA00004761"/>
    </source>
</evidence>
<organism evidence="6 7">
    <name type="scientific">Aestuariivirga litoralis</name>
    <dbReference type="NCBI Taxonomy" id="2650924"/>
    <lineage>
        <taxon>Bacteria</taxon>
        <taxon>Pseudomonadati</taxon>
        <taxon>Pseudomonadota</taxon>
        <taxon>Alphaproteobacteria</taxon>
        <taxon>Hyphomicrobiales</taxon>
        <taxon>Aestuariivirgaceae</taxon>
        <taxon>Aestuariivirga</taxon>
    </lineage>
</organism>
<dbReference type="SUPFAM" id="SSF51569">
    <property type="entry name" value="Aldolase"/>
    <property type="match status" value="1"/>
</dbReference>
<dbReference type="Proteomes" id="UP000248795">
    <property type="component" value="Unassembled WGS sequence"/>
</dbReference>
<comment type="similarity">
    <text evidence="2">Belongs to the KHG/KDPG aldolase family.</text>
</comment>
<dbReference type="PANTHER" id="PTHR30246">
    <property type="entry name" value="2-KETO-3-DEOXY-6-PHOSPHOGLUCONATE ALDOLASE"/>
    <property type="match status" value="1"/>
</dbReference>
<keyword evidence="5" id="KW-0119">Carbohydrate metabolism</keyword>
<dbReference type="CDD" id="cd00452">
    <property type="entry name" value="KDPG_aldolase"/>
    <property type="match status" value="1"/>
</dbReference>
<dbReference type="AlphaFoldDB" id="A0A2W2BF71"/>
<evidence type="ECO:0000256" key="4">
    <source>
        <dbReference type="ARBA" id="ARBA00023239"/>
    </source>
</evidence>
<comment type="subunit">
    <text evidence="3">Homotrimer.</text>
</comment>
<comment type="caution">
    <text evidence="6">The sequence shown here is derived from an EMBL/GenBank/DDBJ whole genome shotgun (WGS) entry which is preliminary data.</text>
</comment>
<dbReference type="RefSeq" id="WP_111196212.1">
    <property type="nucleotide sequence ID" value="NZ_QKVK01000001.1"/>
</dbReference>
<dbReference type="InterPro" id="IPR000887">
    <property type="entry name" value="Aldlse_KDPG_KHG"/>
</dbReference>
<evidence type="ECO:0000256" key="5">
    <source>
        <dbReference type="ARBA" id="ARBA00023277"/>
    </source>
</evidence>
<name>A0A2W2BF71_9HYPH</name>
<evidence type="ECO:0000313" key="6">
    <source>
        <dbReference type="EMBL" id="PZF78884.1"/>
    </source>
</evidence>
<evidence type="ECO:0000256" key="3">
    <source>
        <dbReference type="ARBA" id="ARBA00011233"/>
    </source>
</evidence>
<dbReference type="PANTHER" id="PTHR30246:SF1">
    <property type="entry name" value="2-DEHYDRO-3-DEOXY-6-PHOSPHOGALACTONATE ALDOLASE-RELATED"/>
    <property type="match status" value="1"/>
</dbReference>
<proteinExistence type="inferred from homology"/>
<reference evidence="7" key="1">
    <citation type="submission" date="2018-06" db="EMBL/GenBank/DDBJ databases">
        <title>Aestuariibacter litoralis strain KCTC 52945T.</title>
        <authorList>
            <person name="Li X."/>
            <person name="Salam N."/>
            <person name="Li J.-L."/>
            <person name="Chen Y.-M."/>
            <person name="Yang Z.-W."/>
            <person name="Zhang L.-Y."/>
            <person name="Han M.-X."/>
            <person name="Xiao M."/>
            <person name="Li W.-J."/>
        </authorList>
    </citation>
    <scope>NUCLEOTIDE SEQUENCE [LARGE SCALE GENOMIC DNA]</scope>
    <source>
        <strain evidence="7">KCTC 52945</strain>
    </source>
</reference>
<sequence>MISFEEAAEHCGIVAIIRGVTLDEVAGVGDALYEAGIRIVEVPINSPEPFRSIAALAARFQGRMVVGAGTVLDIDSVDRVKSAGGQISVSPDCNPQVIARAVERGMVPLPGVFTPTEAFTAVRAGARHLKLFPAEAASPKTVKAWKAVLPRDVKVYAVGGVTPANMKDWADAGCAGFGIGSNIYKPGLSPQDVGRAARDFVAAWKDLRGN</sequence>
<dbReference type="NCBIfam" id="NF006600">
    <property type="entry name" value="PRK09140.1"/>
    <property type="match status" value="1"/>
</dbReference>
<dbReference type="EC" id="4.1.2.21" evidence="6"/>
<keyword evidence="7" id="KW-1185">Reference proteome</keyword>